<dbReference type="AlphaFoldDB" id="A0A8S0Z998"/>
<feature type="compositionally biased region" description="Low complexity" evidence="1">
    <location>
        <begin position="63"/>
        <end position="74"/>
    </location>
</feature>
<gene>
    <name evidence="2" type="ORF">APLA_LOCUS4163</name>
</gene>
<reference evidence="2 3" key="1">
    <citation type="submission" date="2020-04" db="EMBL/GenBank/DDBJ databases">
        <authorList>
            <person name="Wallbank WR R."/>
            <person name="Pardo Diaz C."/>
            <person name="Kozak K."/>
            <person name="Martin S."/>
            <person name="Jiggins C."/>
            <person name="Moest M."/>
            <person name="Warren A I."/>
            <person name="Byers J.R.P. K."/>
            <person name="Montejo-Kovacevich G."/>
            <person name="Yen C E."/>
        </authorList>
    </citation>
    <scope>NUCLEOTIDE SEQUENCE [LARGE SCALE GENOMIC DNA]</scope>
</reference>
<evidence type="ECO:0000256" key="1">
    <source>
        <dbReference type="SAM" id="MobiDB-lite"/>
    </source>
</evidence>
<name>A0A8S0Z998_ARCPL</name>
<accession>A0A8S0Z998</accession>
<evidence type="ECO:0000313" key="3">
    <source>
        <dbReference type="Proteomes" id="UP000494256"/>
    </source>
</evidence>
<organism evidence="2 3">
    <name type="scientific">Arctia plantaginis</name>
    <name type="common">Wood tiger moth</name>
    <name type="synonym">Phalaena plantaginis</name>
    <dbReference type="NCBI Taxonomy" id="874455"/>
    <lineage>
        <taxon>Eukaryota</taxon>
        <taxon>Metazoa</taxon>
        <taxon>Ecdysozoa</taxon>
        <taxon>Arthropoda</taxon>
        <taxon>Hexapoda</taxon>
        <taxon>Insecta</taxon>
        <taxon>Pterygota</taxon>
        <taxon>Neoptera</taxon>
        <taxon>Endopterygota</taxon>
        <taxon>Lepidoptera</taxon>
        <taxon>Glossata</taxon>
        <taxon>Ditrysia</taxon>
        <taxon>Noctuoidea</taxon>
        <taxon>Erebidae</taxon>
        <taxon>Arctiinae</taxon>
        <taxon>Arctia</taxon>
    </lineage>
</organism>
<sequence>MGMKLAFLVLGKRPKSKKSFENFATKGSTGRVRRIYQCRACVCVQAARGRSPASRAALLAARPQRRPTLAAPRQGPLTPHTHYLTLVD</sequence>
<feature type="region of interest" description="Disordered" evidence="1">
    <location>
        <begin position="63"/>
        <end position="88"/>
    </location>
</feature>
<proteinExistence type="predicted"/>
<protein>
    <submittedName>
        <fullName evidence="2">Uncharacterized protein</fullName>
    </submittedName>
</protein>
<dbReference type="EMBL" id="CADEBD010000286">
    <property type="protein sequence ID" value="CAB3229561.1"/>
    <property type="molecule type" value="Genomic_DNA"/>
</dbReference>
<evidence type="ECO:0000313" key="2">
    <source>
        <dbReference type="EMBL" id="CAB3229561.1"/>
    </source>
</evidence>
<comment type="caution">
    <text evidence="2">The sequence shown here is derived from an EMBL/GenBank/DDBJ whole genome shotgun (WGS) entry which is preliminary data.</text>
</comment>
<dbReference type="Proteomes" id="UP000494256">
    <property type="component" value="Unassembled WGS sequence"/>
</dbReference>